<dbReference type="Gene3D" id="1.10.340.70">
    <property type="match status" value="1"/>
</dbReference>
<dbReference type="PROSITE" id="PS50994">
    <property type="entry name" value="INTEGRASE"/>
    <property type="match status" value="1"/>
</dbReference>
<dbReference type="Gene3D" id="3.30.70.270">
    <property type="match status" value="1"/>
</dbReference>
<dbReference type="PANTHER" id="PTHR37984:SF5">
    <property type="entry name" value="PROTEIN NYNRIN-LIKE"/>
    <property type="match status" value="1"/>
</dbReference>
<dbReference type="Pfam" id="PF00078">
    <property type="entry name" value="RVT_1"/>
    <property type="match status" value="1"/>
</dbReference>
<evidence type="ECO:0000256" key="1">
    <source>
        <dbReference type="ARBA" id="ARBA00023268"/>
    </source>
</evidence>
<dbReference type="Gene3D" id="3.10.10.10">
    <property type="entry name" value="HIV Type 1 Reverse Transcriptase, subunit A, domain 1"/>
    <property type="match status" value="1"/>
</dbReference>
<feature type="domain" description="Integrase catalytic" evidence="2">
    <location>
        <begin position="359"/>
        <end position="535"/>
    </location>
</feature>
<dbReference type="Gene3D" id="3.10.20.370">
    <property type="match status" value="1"/>
</dbReference>
<dbReference type="AlphaFoldDB" id="A0A151SFB6"/>
<dbReference type="FunFam" id="3.10.20.370:FF:000001">
    <property type="entry name" value="Retrovirus-related Pol polyprotein from transposon 17.6-like protein"/>
    <property type="match status" value="1"/>
</dbReference>
<keyword evidence="4" id="KW-1185">Reference proteome</keyword>
<dbReference type="PANTHER" id="PTHR37984">
    <property type="entry name" value="PROTEIN CBG26694"/>
    <property type="match status" value="1"/>
</dbReference>
<sequence length="566" mass="64879">MCIDYKKLNQATRKDHYPLPFMDQMLERLAGQAYYCFLDGYSGYNQIAVDPEDQEKTSFTCPFGVFAYRKMPFGLCNAPATFQRCMFAIFSDLVEQCIEIFMDDFSVFGSSFEVFLNNLNIVLKRCVDANLVLNWEKCHFMVKEGIVLGHKVSRRDVKFQFDDDCLSAFSLLKQKLCSAPVITSPDWKFDFELMCDASDYAVGSVLGQRKNKIFHVIHYASKVLNETQMNYATTEKELLAIVYALEKFRSYLIAGVIPEDFNWQQRKKFFKDSPYYVWDDPYLFKIGADGLLRRCVSGAETRDILWHCHNSPYGGHYNGDQTAAKILQSGFYWPTIFKDSHEHCKSCDKCQRTGGISKRHELPLQSILEVEVFDCWGIDFIRPLPSSFGNEYILVAVDYVSKWVEASAVQKADARIVIKFLKKNIFCKFGSPRVLISDGGSHFCNAQLQKVLEHYNVRHKVATPYHPQTNGQAEVSNRELKRILEKIVASSSQQVLLFNSRLKLFPGKLNSKWSGPFSIKSVKSYGAIELEDPASGRTWLVNGQRLKHYLGGEVERFTASTHLKEP</sequence>
<dbReference type="InterPro" id="IPR036397">
    <property type="entry name" value="RNaseH_sf"/>
</dbReference>
<dbReference type="GO" id="GO:0003676">
    <property type="term" value="F:nucleic acid binding"/>
    <property type="evidence" value="ECO:0007669"/>
    <property type="project" value="InterPro"/>
</dbReference>
<protein>
    <submittedName>
        <fullName evidence="3">Retrovirus-related Pol polyprotein from transposon 297 family</fullName>
    </submittedName>
</protein>
<dbReference type="InterPro" id="IPR041588">
    <property type="entry name" value="Integrase_H2C2"/>
</dbReference>
<dbReference type="Gene3D" id="3.30.420.10">
    <property type="entry name" value="Ribonuclease H-like superfamily/Ribonuclease H"/>
    <property type="match status" value="1"/>
</dbReference>
<dbReference type="InterPro" id="IPR001584">
    <property type="entry name" value="Integrase_cat-core"/>
</dbReference>
<evidence type="ECO:0000313" key="3">
    <source>
        <dbReference type="EMBL" id="KYP53524.1"/>
    </source>
</evidence>
<dbReference type="GO" id="GO:0003824">
    <property type="term" value="F:catalytic activity"/>
    <property type="evidence" value="ECO:0007669"/>
    <property type="project" value="UniProtKB-KW"/>
</dbReference>
<dbReference type="InterPro" id="IPR041577">
    <property type="entry name" value="RT_RNaseH_2"/>
</dbReference>
<gene>
    <name evidence="3" type="ORF">KK1_024416</name>
</gene>
<dbReference type="CDD" id="cd01647">
    <property type="entry name" value="RT_LTR"/>
    <property type="match status" value="1"/>
</dbReference>
<dbReference type="Proteomes" id="UP000075243">
    <property type="component" value="Unassembled WGS sequence"/>
</dbReference>
<evidence type="ECO:0000259" key="2">
    <source>
        <dbReference type="PROSITE" id="PS50994"/>
    </source>
</evidence>
<organism evidence="3 4">
    <name type="scientific">Cajanus cajan</name>
    <name type="common">Pigeon pea</name>
    <name type="synonym">Cajanus indicus</name>
    <dbReference type="NCBI Taxonomy" id="3821"/>
    <lineage>
        <taxon>Eukaryota</taxon>
        <taxon>Viridiplantae</taxon>
        <taxon>Streptophyta</taxon>
        <taxon>Embryophyta</taxon>
        <taxon>Tracheophyta</taxon>
        <taxon>Spermatophyta</taxon>
        <taxon>Magnoliopsida</taxon>
        <taxon>eudicotyledons</taxon>
        <taxon>Gunneridae</taxon>
        <taxon>Pentapetalae</taxon>
        <taxon>rosids</taxon>
        <taxon>fabids</taxon>
        <taxon>Fabales</taxon>
        <taxon>Fabaceae</taxon>
        <taxon>Papilionoideae</taxon>
        <taxon>50 kb inversion clade</taxon>
        <taxon>NPAAA clade</taxon>
        <taxon>indigoferoid/millettioid clade</taxon>
        <taxon>Phaseoleae</taxon>
        <taxon>Cajanus</taxon>
    </lineage>
</organism>
<dbReference type="InterPro" id="IPR050951">
    <property type="entry name" value="Retrovirus_Pol_polyprotein"/>
</dbReference>
<dbReference type="Gramene" id="C.cajan_23729.t">
    <property type="protein sequence ID" value="C.cajan_23729.t"/>
    <property type="gene ID" value="C.cajan_23729"/>
</dbReference>
<dbReference type="Pfam" id="PF17921">
    <property type="entry name" value="Integrase_H2C2"/>
    <property type="match status" value="1"/>
</dbReference>
<dbReference type="InterPro" id="IPR000477">
    <property type="entry name" value="RT_dom"/>
</dbReference>
<name>A0A151SFB6_CAJCA</name>
<dbReference type="SUPFAM" id="SSF53098">
    <property type="entry name" value="Ribonuclease H-like"/>
    <property type="match status" value="1"/>
</dbReference>
<dbReference type="Pfam" id="PF17919">
    <property type="entry name" value="RT_RNaseH_2"/>
    <property type="match status" value="1"/>
</dbReference>
<dbReference type="InterPro" id="IPR012337">
    <property type="entry name" value="RNaseH-like_sf"/>
</dbReference>
<dbReference type="InterPro" id="IPR043502">
    <property type="entry name" value="DNA/RNA_pol_sf"/>
</dbReference>
<dbReference type="EMBL" id="KQ483412">
    <property type="protein sequence ID" value="KYP53524.1"/>
    <property type="molecule type" value="Genomic_DNA"/>
</dbReference>
<accession>A0A151SFB6</accession>
<dbReference type="InterPro" id="IPR043128">
    <property type="entry name" value="Rev_trsase/Diguanyl_cyclase"/>
</dbReference>
<dbReference type="GO" id="GO:0015074">
    <property type="term" value="P:DNA integration"/>
    <property type="evidence" value="ECO:0007669"/>
    <property type="project" value="InterPro"/>
</dbReference>
<dbReference type="SUPFAM" id="SSF56672">
    <property type="entry name" value="DNA/RNA polymerases"/>
    <property type="match status" value="1"/>
</dbReference>
<dbReference type="Pfam" id="PF00665">
    <property type="entry name" value="rve"/>
    <property type="match status" value="1"/>
</dbReference>
<keyword evidence="1" id="KW-0511">Multifunctional enzyme</keyword>
<reference evidence="3" key="1">
    <citation type="journal article" date="2012" name="Nat. Biotechnol.">
        <title>Draft genome sequence of pigeonpea (Cajanus cajan), an orphan legume crop of resource-poor farmers.</title>
        <authorList>
            <person name="Varshney R.K."/>
            <person name="Chen W."/>
            <person name="Li Y."/>
            <person name="Bharti A.K."/>
            <person name="Saxena R.K."/>
            <person name="Schlueter J.A."/>
            <person name="Donoghue M.T."/>
            <person name="Azam S."/>
            <person name="Fan G."/>
            <person name="Whaley A.M."/>
            <person name="Farmer A.D."/>
            <person name="Sheridan J."/>
            <person name="Iwata A."/>
            <person name="Tuteja R."/>
            <person name="Penmetsa R.V."/>
            <person name="Wu W."/>
            <person name="Upadhyaya H.D."/>
            <person name="Yang S.P."/>
            <person name="Shah T."/>
            <person name="Saxena K.B."/>
            <person name="Michael T."/>
            <person name="McCombie W.R."/>
            <person name="Yang B."/>
            <person name="Zhang G."/>
            <person name="Yang H."/>
            <person name="Wang J."/>
            <person name="Spillane C."/>
            <person name="Cook D.R."/>
            <person name="May G.D."/>
            <person name="Xu X."/>
            <person name="Jackson S.A."/>
        </authorList>
    </citation>
    <scope>NUCLEOTIDE SEQUENCE [LARGE SCALE GENOMIC DNA]</scope>
</reference>
<proteinExistence type="predicted"/>
<evidence type="ECO:0000313" key="4">
    <source>
        <dbReference type="Proteomes" id="UP000075243"/>
    </source>
</evidence>